<name>A0A6M1T5Z3_9BACT</name>
<proteinExistence type="predicted"/>
<comment type="caution">
    <text evidence="1">The sequence shown here is derived from an EMBL/GenBank/DDBJ whole genome shotgun (WGS) entry which is preliminary data.</text>
</comment>
<organism evidence="1 2">
    <name type="scientific">Halalkalibaculum roseum</name>
    <dbReference type="NCBI Taxonomy" id="2709311"/>
    <lineage>
        <taxon>Bacteria</taxon>
        <taxon>Pseudomonadati</taxon>
        <taxon>Balneolota</taxon>
        <taxon>Balneolia</taxon>
        <taxon>Balneolales</taxon>
        <taxon>Balneolaceae</taxon>
        <taxon>Halalkalibaculum</taxon>
    </lineage>
</organism>
<sequence length="164" mass="17854">MTLLKHFTGIIVLFVMLSLSATTVNGQNIPEKGTIGLSASLQGNQTNLSMPIWTSDNVVIAPLLGIVHETDSFTTINIGVKPRFYRAIGDDFASYFGFLGLLQNNSPEFGDDVTNFLIGINGGGEYFLNTHFSMGVEAQLNFLIRDNTDDRISTGAAITGTYYF</sequence>
<dbReference type="SUPFAM" id="SSF56925">
    <property type="entry name" value="OMPA-like"/>
    <property type="match status" value="1"/>
</dbReference>
<keyword evidence="2" id="KW-1185">Reference proteome</keyword>
<dbReference type="RefSeq" id="WP_165142786.1">
    <property type="nucleotide sequence ID" value="NZ_JAALLT010000004.1"/>
</dbReference>
<reference evidence="1 2" key="1">
    <citation type="submission" date="2020-02" db="EMBL/GenBank/DDBJ databases">
        <title>Balneolaceae bacterium YR4-1, complete genome.</title>
        <authorList>
            <person name="Li Y."/>
            <person name="Wu S."/>
        </authorList>
    </citation>
    <scope>NUCLEOTIDE SEQUENCE [LARGE SCALE GENOMIC DNA]</scope>
    <source>
        <strain evidence="1 2">YR4-1</strain>
    </source>
</reference>
<dbReference type="EMBL" id="JAALLT010000004">
    <property type="protein sequence ID" value="NGP77405.1"/>
    <property type="molecule type" value="Genomic_DNA"/>
</dbReference>
<protein>
    <recommendedName>
        <fullName evidence="3">Outer membrane protein beta-barrel domain-containing protein</fullName>
    </recommendedName>
</protein>
<gene>
    <name evidence="1" type="ORF">G3570_12225</name>
</gene>
<dbReference type="AlphaFoldDB" id="A0A6M1T5Z3"/>
<evidence type="ECO:0008006" key="3">
    <source>
        <dbReference type="Google" id="ProtNLM"/>
    </source>
</evidence>
<accession>A0A6M1T5Z3</accession>
<dbReference type="InterPro" id="IPR011250">
    <property type="entry name" value="OMP/PagP_B-barrel"/>
</dbReference>
<evidence type="ECO:0000313" key="1">
    <source>
        <dbReference type="EMBL" id="NGP77405.1"/>
    </source>
</evidence>
<evidence type="ECO:0000313" key="2">
    <source>
        <dbReference type="Proteomes" id="UP000473278"/>
    </source>
</evidence>
<dbReference type="Proteomes" id="UP000473278">
    <property type="component" value="Unassembled WGS sequence"/>
</dbReference>